<dbReference type="Gene3D" id="1.10.1370.40">
    <property type="match status" value="1"/>
</dbReference>
<gene>
    <name evidence="10" type="ORF">CLV93_107173</name>
    <name evidence="9" type="ORF">JCM18694_28970</name>
</gene>
<reference evidence="9 12" key="2">
    <citation type="submission" date="2019-10" db="EMBL/GenBank/DDBJ databases">
        <title>Prolixibacter strains distinguished by the presence of nitrate reductase genes were adept at nitrate-dependent anaerobic corrosion of metallic iron and carbon steel.</title>
        <authorList>
            <person name="Iino T."/>
            <person name="Shono N."/>
            <person name="Ito K."/>
            <person name="Nakamura R."/>
            <person name="Sueoka K."/>
            <person name="Harayama S."/>
            <person name="Ohkuma M."/>
        </authorList>
    </citation>
    <scope>NUCLEOTIDE SEQUENCE [LARGE SCALE GENOMIC DNA]</scope>
    <source>
        <strain evidence="9 12">MIC1-1</strain>
    </source>
</reference>
<dbReference type="GO" id="GO:0046872">
    <property type="term" value="F:metal ion binding"/>
    <property type="evidence" value="ECO:0007669"/>
    <property type="project" value="UniProtKB-UniRule"/>
</dbReference>
<feature type="domain" description="Peptidase M3A/M3B catalytic" evidence="8">
    <location>
        <begin position="327"/>
        <end position="777"/>
    </location>
</feature>
<keyword evidence="4 7" id="KW-0378">Hydrolase</keyword>
<dbReference type="EMBL" id="PYGC01000007">
    <property type="protein sequence ID" value="PSK82059.1"/>
    <property type="molecule type" value="Genomic_DNA"/>
</dbReference>
<keyword evidence="12" id="KW-1185">Reference proteome</keyword>
<dbReference type="PANTHER" id="PTHR43660">
    <property type="entry name" value="DIPEPTIDYL CARBOXYPEPTIDASE"/>
    <property type="match status" value="1"/>
</dbReference>
<dbReference type="Proteomes" id="UP000240621">
    <property type="component" value="Unassembled WGS sequence"/>
</dbReference>
<protein>
    <submittedName>
        <fullName evidence="9">Dipeptidyl carboxypeptidase II</fullName>
    </submittedName>
    <submittedName>
        <fullName evidence="10">Peptidyl-dipeptidase Dcp</fullName>
    </submittedName>
</protein>
<dbReference type="FunFam" id="3.40.390.10:FF:000009">
    <property type="entry name" value="Oligopeptidase A"/>
    <property type="match status" value="1"/>
</dbReference>
<organism evidence="10 11">
    <name type="scientific">Prolixibacter denitrificans</name>
    <dbReference type="NCBI Taxonomy" id="1541063"/>
    <lineage>
        <taxon>Bacteria</taxon>
        <taxon>Pseudomonadati</taxon>
        <taxon>Bacteroidota</taxon>
        <taxon>Bacteroidia</taxon>
        <taxon>Marinilabiliales</taxon>
        <taxon>Prolixibacteraceae</taxon>
        <taxon>Prolixibacter</taxon>
    </lineage>
</organism>
<keyword evidence="2 7" id="KW-0645">Protease</keyword>
<dbReference type="PANTHER" id="PTHR43660:SF1">
    <property type="entry name" value="DIPEPTIDYL CARBOXYPEPTIDASE"/>
    <property type="match status" value="1"/>
</dbReference>
<keyword evidence="9" id="KW-0121">Carboxypeptidase</keyword>
<reference evidence="10 11" key="1">
    <citation type="submission" date="2018-03" db="EMBL/GenBank/DDBJ databases">
        <title>Genomic Encyclopedia of Archaeal and Bacterial Type Strains, Phase II (KMG-II): from individual species to whole genera.</title>
        <authorList>
            <person name="Goeker M."/>
        </authorList>
    </citation>
    <scope>NUCLEOTIDE SEQUENCE [LARGE SCALE GENOMIC DNA]</scope>
    <source>
        <strain evidence="10 11">DSM 27267</strain>
    </source>
</reference>
<comment type="cofactor">
    <cofactor evidence="7">
        <name>Zn(2+)</name>
        <dbReference type="ChEBI" id="CHEBI:29105"/>
    </cofactor>
    <text evidence="7">Binds 1 zinc ion.</text>
</comment>
<evidence type="ECO:0000256" key="2">
    <source>
        <dbReference type="ARBA" id="ARBA00022670"/>
    </source>
</evidence>
<evidence type="ECO:0000256" key="5">
    <source>
        <dbReference type="ARBA" id="ARBA00022833"/>
    </source>
</evidence>
<dbReference type="Gene3D" id="3.40.390.10">
    <property type="entry name" value="Collagenase (Catalytic Domain)"/>
    <property type="match status" value="1"/>
</dbReference>
<evidence type="ECO:0000256" key="6">
    <source>
        <dbReference type="ARBA" id="ARBA00023049"/>
    </source>
</evidence>
<evidence type="ECO:0000313" key="11">
    <source>
        <dbReference type="Proteomes" id="UP000240621"/>
    </source>
</evidence>
<dbReference type="InterPro" id="IPR024077">
    <property type="entry name" value="Neurolysin/TOP_dom2"/>
</dbReference>
<comment type="caution">
    <text evidence="10">The sequence shown here is derived from an EMBL/GenBank/DDBJ whole genome shotgun (WGS) entry which is preliminary data.</text>
</comment>
<dbReference type="SUPFAM" id="SSF55486">
    <property type="entry name" value="Metalloproteases ('zincins'), catalytic domain"/>
    <property type="match status" value="1"/>
</dbReference>
<evidence type="ECO:0000256" key="1">
    <source>
        <dbReference type="ARBA" id="ARBA00006040"/>
    </source>
</evidence>
<keyword evidence="5 7" id="KW-0862">Zinc</keyword>
<dbReference type="GO" id="GO:0004180">
    <property type="term" value="F:carboxypeptidase activity"/>
    <property type="evidence" value="ECO:0007669"/>
    <property type="project" value="UniProtKB-KW"/>
</dbReference>
<evidence type="ECO:0000256" key="3">
    <source>
        <dbReference type="ARBA" id="ARBA00022723"/>
    </source>
</evidence>
<evidence type="ECO:0000256" key="4">
    <source>
        <dbReference type="ARBA" id="ARBA00022801"/>
    </source>
</evidence>
<dbReference type="InterPro" id="IPR045090">
    <property type="entry name" value="Pept_M3A_M3B"/>
</dbReference>
<dbReference type="InterPro" id="IPR024079">
    <property type="entry name" value="MetalloPept_cat_dom_sf"/>
</dbReference>
<dbReference type="InterPro" id="IPR034005">
    <property type="entry name" value="M3A_DCP"/>
</dbReference>
<dbReference type="AlphaFoldDB" id="A0A2P8CAR5"/>
<evidence type="ECO:0000256" key="7">
    <source>
        <dbReference type="RuleBase" id="RU003435"/>
    </source>
</evidence>
<dbReference type="Gene3D" id="1.10.1370.10">
    <property type="entry name" value="Neurolysin, domain 3"/>
    <property type="match status" value="1"/>
</dbReference>
<dbReference type="Proteomes" id="UP000396862">
    <property type="component" value="Unassembled WGS sequence"/>
</dbReference>
<keyword evidence="6 7" id="KW-0482">Metalloprotease</keyword>
<evidence type="ECO:0000259" key="8">
    <source>
        <dbReference type="Pfam" id="PF01432"/>
    </source>
</evidence>
<proteinExistence type="inferred from homology"/>
<accession>A0A2P8CAR5</accession>
<keyword evidence="3 7" id="KW-0479">Metal-binding</keyword>
<dbReference type="InterPro" id="IPR001567">
    <property type="entry name" value="Pept_M3A_M3B_dom"/>
</dbReference>
<dbReference type="CDD" id="cd06456">
    <property type="entry name" value="M3A_DCP"/>
    <property type="match status" value="1"/>
</dbReference>
<sequence>MIFLYKMFINDNCFLPKERDKTFRSVWLSIKKVEWEFPVQATLCSIASKTHCANKGILLFFGQINSINKLTLTNVKRKTLILLASAVFLLSCSANKQPVQRVNPFFKTFDTPFQVPPFEQITNADYLPAFKKGMEEQNAEIDLIVNNSEAPTFANTIEAFEYSGQLLNKVANVFFNVKGANTNDSIQAIAKEVAPLLSQHGDAINLNEKLFARIKSVYDQKDELDLSPEQKKLLEETYKGFVRGGANLEPEQKEQLKKINEKLSLLSLQFGENLLAETNNFQLVVDNQDDLAGLPESVISAAAEEANAAGMDGKWVFTLQKPSWIPFLTYSERRDLREKLYKAMYNRGNNDNEHDNKAIINKMVNLRLQKANLMGYDNWSAFLLDDRMAKKPENVYALLEKVWTPALKRAEEERADMQAMINKEGGDFKLQSWDWWYYAEKVRKAKYNLDEEQLRPYFELNNVREGAFAVANKLYGLTFTELNDMPLYHPDCKVFEVKDRDGSEIGVLYMDFYPRASKRGGAWMTSYRKQHFNEEGKDVRPVISIVTNFSKPTGDKPALLTYDEVETLFHEFGHALHGLLSNSHYNSLSGTAVARDFVELPSQVMEHWAPQPEVLKMYARHYKTGEVIPQELVDKLVKAGKFNQGFATVEYLAASFLDMDYHTITEPQDIDVNSFQTKSMNKIGLIGEIIPRYKSTYFAHIFSGGYSSGYYSYIWAEVLDADAFEAYKEAGNIFDQTVATAFRTQILERGGTDEAMNLYVNFRGKEPGIEPLLKNRGLLD</sequence>
<dbReference type="GO" id="GO:0005829">
    <property type="term" value="C:cytosol"/>
    <property type="evidence" value="ECO:0007669"/>
    <property type="project" value="UniProtKB-ARBA"/>
</dbReference>
<name>A0A2P8CAR5_9BACT</name>
<evidence type="ECO:0000313" key="10">
    <source>
        <dbReference type="EMBL" id="PSK82059.1"/>
    </source>
</evidence>
<dbReference type="EMBL" id="BLAU01000001">
    <property type="protein sequence ID" value="GET22651.1"/>
    <property type="molecule type" value="Genomic_DNA"/>
</dbReference>
<evidence type="ECO:0000313" key="12">
    <source>
        <dbReference type="Proteomes" id="UP000396862"/>
    </source>
</evidence>
<dbReference type="Pfam" id="PF01432">
    <property type="entry name" value="Peptidase_M3"/>
    <property type="match status" value="1"/>
</dbReference>
<evidence type="ECO:0000313" key="9">
    <source>
        <dbReference type="EMBL" id="GET22651.1"/>
    </source>
</evidence>
<dbReference type="GO" id="GO:0006508">
    <property type="term" value="P:proteolysis"/>
    <property type="evidence" value="ECO:0007669"/>
    <property type="project" value="UniProtKB-KW"/>
</dbReference>
<comment type="similarity">
    <text evidence="1 7">Belongs to the peptidase M3 family.</text>
</comment>
<dbReference type="GO" id="GO:0004222">
    <property type="term" value="F:metalloendopeptidase activity"/>
    <property type="evidence" value="ECO:0007669"/>
    <property type="project" value="InterPro"/>
</dbReference>